<dbReference type="EMBL" id="FLUN01000001">
    <property type="protein sequence ID" value="SBW04537.1"/>
    <property type="molecule type" value="Genomic_DNA"/>
</dbReference>
<proteinExistence type="predicted"/>
<sequence>MVYYLIICRSLTYAQRTAQALERAGITAHILRSPRAVTDQGCSHAVKISERNLSDALQVLKRVGLSPKQIFIIDSDGSYKEVRLL</sequence>
<accession>A0A212JYP1</accession>
<evidence type="ECO:0000259" key="1">
    <source>
        <dbReference type="Pfam" id="PF11823"/>
    </source>
</evidence>
<feature type="domain" description="Putative Se/S carrier protein-like" evidence="1">
    <location>
        <begin position="3"/>
        <end position="71"/>
    </location>
</feature>
<name>A0A212JYP1_9FIRM</name>
<dbReference type="InterPro" id="IPR021778">
    <property type="entry name" value="Se/S_carrier-like"/>
</dbReference>
<reference evidence="2" key="1">
    <citation type="submission" date="2016-04" db="EMBL/GenBank/DDBJ databases">
        <authorList>
            <person name="Evans L.H."/>
            <person name="Alamgir A."/>
            <person name="Owens N."/>
            <person name="Weber N.D."/>
            <person name="Virtaneva K."/>
            <person name="Barbian K."/>
            <person name="Babar A."/>
            <person name="Rosenke K."/>
        </authorList>
    </citation>
    <scope>NUCLEOTIDE SEQUENCE</scope>
    <source>
        <strain evidence="2">86</strain>
    </source>
</reference>
<organism evidence="2">
    <name type="scientific">uncultured Eubacteriales bacterium</name>
    <dbReference type="NCBI Taxonomy" id="172733"/>
    <lineage>
        <taxon>Bacteria</taxon>
        <taxon>Bacillati</taxon>
        <taxon>Bacillota</taxon>
        <taxon>Clostridia</taxon>
        <taxon>Eubacteriales</taxon>
        <taxon>environmental samples</taxon>
    </lineage>
</organism>
<protein>
    <recommendedName>
        <fullName evidence="1">Putative Se/S carrier protein-like domain-containing protein</fullName>
    </recommendedName>
</protein>
<evidence type="ECO:0000313" key="2">
    <source>
        <dbReference type="EMBL" id="SBW04537.1"/>
    </source>
</evidence>
<dbReference type="Pfam" id="PF11823">
    <property type="entry name" value="Se_S_carrier"/>
    <property type="match status" value="1"/>
</dbReference>
<gene>
    <name evidence="2" type="ORF">KL86CLO1_11918</name>
</gene>
<dbReference type="AlphaFoldDB" id="A0A212JYP1"/>